<dbReference type="AlphaFoldDB" id="Q0W043"/>
<evidence type="ECO:0000313" key="2">
    <source>
        <dbReference type="EMBL" id="CAJ38250.1"/>
    </source>
</evidence>
<protein>
    <submittedName>
        <fullName evidence="2">Uncharacterized protein</fullName>
    </submittedName>
</protein>
<keyword evidence="3" id="KW-1185">Reference proteome</keyword>
<organism evidence="2 3">
    <name type="scientific">Methanocella arvoryzae (strain DSM 22066 / NBRC 105507 / MRE50)</name>
    <dbReference type="NCBI Taxonomy" id="351160"/>
    <lineage>
        <taxon>Archaea</taxon>
        <taxon>Methanobacteriati</taxon>
        <taxon>Methanobacteriota</taxon>
        <taxon>Stenosarchaea group</taxon>
        <taxon>Methanomicrobia</taxon>
        <taxon>Methanocellales</taxon>
        <taxon>Methanocellaceae</taxon>
        <taxon>Methanocella</taxon>
    </lineage>
</organism>
<dbReference type="Proteomes" id="UP000000663">
    <property type="component" value="Chromosome"/>
</dbReference>
<proteinExistence type="predicted"/>
<reference evidence="2 3" key="1">
    <citation type="journal article" date="2006" name="Science">
        <title>Genome of rice cluster I archaea -- the key methane producers in the rice rhizosphere.</title>
        <authorList>
            <person name="Erkel C."/>
            <person name="Kube M."/>
            <person name="Reinhardt R."/>
            <person name="Liesack W."/>
        </authorList>
    </citation>
    <scope>NUCLEOTIDE SEQUENCE [LARGE SCALE GENOMIC DNA]</scope>
    <source>
        <strain evidence="3">DSM 22066 / NBRC 105507 / MRE50</strain>
    </source>
</reference>
<name>Q0W043_METAR</name>
<dbReference type="KEGG" id="rci:LRC32"/>
<keyword evidence="1" id="KW-0812">Transmembrane</keyword>
<keyword evidence="1" id="KW-0472">Membrane</keyword>
<dbReference type="EMBL" id="AM114193">
    <property type="protein sequence ID" value="CAJ38250.1"/>
    <property type="molecule type" value="Genomic_DNA"/>
</dbReference>
<feature type="transmembrane region" description="Helical" evidence="1">
    <location>
        <begin position="16"/>
        <end position="39"/>
    </location>
</feature>
<evidence type="ECO:0000313" key="3">
    <source>
        <dbReference type="Proteomes" id="UP000000663"/>
    </source>
</evidence>
<keyword evidence="1" id="KW-1133">Transmembrane helix</keyword>
<dbReference type="PATRIC" id="fig|351160.9.peg.19"/>
<gene>
    <name evidence="2" type="ORF">LRC32</name>
</gene>
<sequence>MIAALFLEGLNMVDTAGLGAMIVLILLILIALAIILWLLNPKDRHIEAKQVNSTPVPFDDGQFMEAFVKPIYEDGLEHLENAVDSIRSGFDIYDNGAYVEAAEEFISATRSTDEASRKFREVLAMVEDQEAAPIKNARARLTECKQIRQGAKDMETACDAMIAGKKAEAQPLLDGARNLRRLAAEWKKEP</sequence>
<accession>Q0W043</accession>
<dbReference type="eggNOG" id="arCOG11641">
    <property type="taxonomic scope" value="Archaea"/>
</dbReference>
<evidence type="ECO:0000256" key="1">
    <source>
        <dbReference type="SAM" id="Phobius"/>
    </source>
</evidence>